<dbReference type="Proteomes" id="UP001233172">
    <property type="component" value="Unassembled WGS sequence"/>
</dbReference>
<evidence type="ECO:0000259" key="2">
    <source>
        <dbReference type="PROSITE" id="PS50041"/>
    </source>
</evidence>
<feature type="domain" description="C-type lectin" evidence="2">
    <location>
        <begin position="241"/>
        <end position="363"/>
    </location>
</feature>
<keyword evidence="1" id="KW-0812">Transmembrane</keyword>
<sequence length="367" mass="40645">CTSKSLSSARAKPQVQKKNLNMALGLVSFLLFGTFISHVASDINVSLDISKILFQQALLNKLYYASKDTVANFDKAKEFCTTNGGGYPAEIESVEEMGVLENLVKNVTDLRVFVAGSDAKSQLTWVFQRTQVKMSVFDWIPGEPNDTTGYEDCIELKSTSNYRGRMNDIPSRLGEWGDDSAGSCTSKSLSSARAKPQVQKKNLNMALGLVSFLLFGTFISHVASDINVSLDISKILFQQALLNKLYYASKDTVANFDKAKEFCTTNGGGYPAEIDSVEEMGVLENLVKNVTDLRVFVAGSDAKSQLTWVFQRTQVKMSVFDWIPGEPNDTSGKEDCIELMSPLHYRGRMNDISCNLALRVLCERDLF</sequence>
<dbReference type="PANTHER" id="PTHR22803">
    <property type="entry name" value="MANNOSE, PHOSPHOLIPASE, LECTIN RECEPTOR RELATED"/>
    <property type="match status" value="1"/>
</dbReference>
<dbReference type="Pfam" id="PF00059">
    <property type="entry name" value="Lectin_C"/>
    <property type="match status" value="2"/>
</dbReference>
<dbReference type="AlphaFoldDB" id="A0AAD8F7S7"/>
<dbReference type="InterPro" id="IPR001304">
    <property type="entry name" value="C-type_lectin-like"/>
</dbReference>
<accession>A0AAD8F7S7</accession>
<evidence type="ECO:0000256" key="1">
    <source>
        <dbReference type="SAM" id="Phobius"/>
    </source>
</evidence>
<gene>
    <name evidence="3" type="ORF">Bpfe_017320</name>
</gene>
<reference evidence="3" key="2">
    <citation type="submission" date="2023-04" db="EMBL/GenBank/DDBJ databases">
        <authorList>
            <person name="Bu L."/>
            <person name="Lu L."/>
            <person name="Laidemitt M.R."/>
            <person name="Zhang S.M."/>
            <person name="Mutuku M."/>
            <person name="Mkoji G."/>
            <person name="Steinauer M."/>
            <person name="Loker E.S."/>
        </authorList>
    </citation>
    <scope>NUCLEOTIDE SEQUENCE</scope>
    <source>
        <strain evidence="3">KasaAsao</strain>
        <tissue evidence="3">Whole Snail</tissue>
    </source>
</reference>
<evidence type="ECO:0000313" key="3">
    <source>
        <dbReference type="EMBL" id="KAK0053164.1"/>
    </source>
</evidence>
<organism evidence="3 4">
    <name type="scientific">Biomphalaria pfeifferi</name>
    <name type="common">Bloodfluke planorb</name>
    <name type="synonym">Freshwater snail</name>
    <dbReference type="NCBI Taxonomy" id="112525"/>
    <lineage>
        <taxon>Eukaryota</taxon>
        <taxon>Metazoa</taxon>
        <taxon>Spiralia</taxon>
        <taxon>Lophotrochozoa</taxon>
        <taxon>Mollusca</taxon>
        <taxon>Gastropoda</taxon>
        <taxon>Heterobranchia</taxon>
        <taxon>Euthyneura</taxon>
        <taxon>Panpulmonata</taxon>
        <taxon>Hygrophila</taxon>
        <taxon>Lymnaeoidea</taxon>
        <taxon>Planorbidae</taxon>
        <taxon>Biomphalaria</taxon>
    </lineage>
</organism>
<reference evidence="3" key="1">
    <citation type="journal article" date="2023" name="PLoS Negl. Trop. Dis.">
        <title>A genome sequence for Biomphalaria pfeifferi, the major vector snail for the human-infecting parasite Schistosoma mansoni.</title>
        <authorList>
            <person name="Bu L."/>
            <person name="Lu L."/>
            <person name="Laidemitt M.R."/>
            <person name="Zhang S.M."/>
            <person name="Mutuku M."/>
            <person name="Mkoji G."/>
            <person name="Steinauer M."/>
            <person name="Loker E.S."/>
        </authorList>
    </citation>
    <scope>NUCLEOTIDE SEQUENCE</scope>
    <source>
        <strain evidence="3">KasaAsao</strain>
    </source>
</reference>
<dbReference type="SMART" id="SM00034">
    <property type="entry name" value="CLECT"/>
    <property type="match status" value="2"/>
</dbReference>
<comment type="caution">
    <text evidence="3">The sequence shown here is derived from an EMBL/GenBank/DDBJ whole genome shotgun (WGS) entry which is preliminary data.</text>
</comment>
<feature type="transmembrane region" description="Helical" evidence="1">
    <location>
        <begin position="20"/>
        <end position="41"/>
    </location>
</feature>
<dbReference type="SUPFAM" id="SSF56436">
    <property type="entry name" value="C-type lectin-like"/>
    <property type="match status" value="2"/>
</dbReference>
<feature type="domain" description="C-type lectin" evidence="2">
    <location>
        <begin position="58"/>
        <end position="178"/>
    </location>
</feature>
<dbReference type="Gene3D" id="3.10.100.10">
    <property type="entry name" value="Mannose-Binding Protein A, subunit A"/>
    <property type="match status" value="2"/>
</dbReference>
<protein>
    <submittedName>
        <fullName evidence="3">C-type lectins containing conserved C-type lectin-like domain</fullName>
    </submittedName>
</protein>
<keyword evidence="1" id="KW-0472">Membrane</keyword>
<dbReference type="InterPro" id="IPR016186">
    <property type="entry name" value="C-type_lectin-like/link_sf"/>
</dbReference>
<dbReference type="InterPro" id="IPR016187">
    <property type="entry name" value="CTDL_fold"/>
</dbReference>
<dbReference type="EMBL" id="JASAOG010000088">
    <property type="protein sequence ID" value="KAK0053164.1"/>
    <property type="molecule type" value="Genomic_DNA"/>
</dbReference>
<proteinExistence type="predicted"/>
<keyword evidence="4" id="KW-1185">Reference proteome</keyword>
<dbReference type="CDD" id="cd00037">
    <property type="entry name" value="CLECT"/>
    <property type="match status" value="1"/>
</dbReference>
<name>A0AAD8F7S7_BIOPF</name>
<dbReference type="PROSITE" id="PS50041">
    <property type="entry name" value="C_TYPE_LECTIN_2"/>
    <property type="match status" value="2"/>
</dbReference>
<evidence type="ECO:0000313" key="4">
    <source>
        <dbReference type="Proteomes" id="UP001233172"/>
    </source>
</evidence>
<dbReference type="InterPro" id="IPR050111">
    <property type="entry name" value="C-type_lectin/snaclec_domain"/>
</dbReference>
<keyword evidence="1" id="KW-1133">Transmembrane helix</keyword>
<feature type="non-terminal residue" evidence="3">
    <location>
        <position position="367"/>
    </location>
</feature>